<dbReference type="RefSeq" id="WP_190298069.1">
    <property type="nucleotide sequence ID" value="NZ_CP061172.1"/>
</dbReference>
<accession>A0A7H0Y7J2</accession>
<feature type="domain" description="Glycosyltransferase 2-like" evidence="3">
    <location>
        <begin position="5"/>
        <end position="154"/>
    </location>
</feature>
<dbReference type="InterPro" id="IPR001173">
    <property type="entry name" value="Glyco_trans_2-like"/>
</dbReference>
<dbReference type="Gene3D" id="3.90.550.10">
    <property type="entry name" value="Spore Coat Polysaccharide Biosynthesis Protein SpsA, Chain A"/>
    <property type="match status" value="1"/>
</dbReference>
<evidence type="ECO:0000259" key="3">
    <source>
        <dbReference type="Pfam" id="PF00535"/>
    </source>
</evidence>
<keyword evidence="2" id="KW-1133">Transmembrane helix</keyword>
<evidence type="ECO:0000256" key="2">
    <source>
        <dbReference type="SAM" id="Phobius"/>
    </source>
</evidence>
<reference evidence="4 5" key="1">
    <citation type="submission" date="2020-09" db="EMBL/GenBank/DDBJ databases">
        <title>Characterization of Paenibacillus peoriae strain ZF390 with broad-spectrum antimicrobial activity as a potential biocontrol agent.</title>
        <authorList>
            <person name="Li L."/>
            <person name="Zhao Y."/>
            <person name="Li B."/>
            <person name="Xie X."/>
        </authorList>
    </citation>
    <scope>NUCLEOTIDE SEQUENCE [LARGE SCALE GENOMIC DNA]</scope>
    <source>
        <strain evidence="4 5">ZF390</strain>
    </source>
</reference>
<gene>
    <name evidence="4" type="ORF">IAQ67_25355</name>
</gene>
<proteinExistence type="inferred from homology"/>
<dbReference type="PANTHER" id="PTHR22916">
    <property type="entry name" value="GLYCOSYLTRANSFERASE"/>
    <property type="match status" value="1"/>
</dbReference>
<dbReference type="Proteomes" id="UP000516384">
    <property type="component" value="Chromosome"/>
</dbReference>
<dbReference type="GO" id="GO:0016758">
    <property type="term" value="F:hexosyltransferase activity"/>
    <property type="evidence" value="ECO:0007669"/>
    <property type="project" value="UniProtKB-ARBA"/>
</dbReference>
<evidence type="ECO:0000313" key="5">
    <source>
        <dbReference type="Proteomes" id="UP000516384"/>
    </source>
</evidence>
<dbReference type="Pfam" id="PF00535">
    <property type="entry name" value="Glycos_transf_2"/>
    <property type="match status" value="1"/>
</dbReference>
<keyword evidence="2" id="KW-0472">Membrane</keyword>
<name>A0A7H0Y7J2_9BACL</name>
<keyword evidence="2" id="KW-0812">Transmembrane</keyword>
<protein>
    <submittedName>
        <fullName evidence="4">Glycosyltransferase</fullName>
    </submittedName>
</protein>
<dbReference type="PANTHER" id="PTHR22916:SF3">
    <property type="entry name" value="UDP-GLCNAC:BETAGAL BETA-1,3-N-ACETYLGLUCOSAMINYLTRANSFERASE-LIKE PROTEIN 1"/>
    <property type="match status" value="1"/>
</dbReference>
<dbReference type="SUPFAM" id="SSF53448">
    <property type="entry name" value="Nucleotide-diphospho-sugar transferases"/>
    <property type="match status" value="1"/>
</dbReference>
<dbReference type="AlphaFoldDB" id="A0A7H0Y7J2"/>
<evidence type="ECO:0000313" key="4">
    <source>
        <dbReference type="EMBL" id="QNR67050.1"/>
    </source>
</evidence>
<dbReference type="InterPro" id="IPR029044">
    <property type="entry name" value="Nucleotide-diphossugar_trans"/>
</dbReference>
<organism evidence="4 5">
    <name type="scientific">Paenibacillus peoriae</name>
    <dbReference type="NCBI Taxonomy" id="59893"/>
    <lineage>
        <taxon>Bacteria</taxon>
        <taxon>Bacillati</taxon>
        <taxon>Bacillota</taxon>
        <taxon>Bacilli</taxon>
        <taxon>Bacillales</taxon>
        <taxon>Paenibacillaceae</taxon>
        <taxon>Paenibacillus</taxon>
    </lineage>
</organism>
<comment type="similarity">
    <text evidence="1">Belongs to the glycosyltransferase 2 family.</text>
</comment>
<keyword evidence="4" id="KW-0808">Transferase</keyword>
<evidence type="ECO:0000256" key="1">
    <source>
        <dbReference type="ARBA" id="ARBA00006739"/>
    </source>
</evidence>
<sequence>MGKVSIVVRTKDRPLLLKRAIKSILSQTYADWEIVLVNSGEDKELIESIMHDFKSKSSNDIILLHINSNLHIDELINLGVSKSTGYYVTLLDDDDTWDPSFLDECISLLNENKGVDGAVTQTTIIEETLEANKIRFLKRYVFNNRLRRIRGWEIARCNLFTTNSFVYKREAYDRIEGYRKDIPLLGDWEFNMRFFLKHKIVVIPKPLANYHKRIDAKISSGNFYANTSLTRHLRYDRIVRREYLKQGLTKGPFLFCLLVYLFGYINAIIKLTKSFIYRK</sequence>
<dbReference type="EMBL" id="CP061172">
    <property type="protein sequence ID" value="QNR67050.1"/>
    <property type="molecule type" value="Genomic_DNA"/>
</dbReference>
<feature type="transmembrane region" description="Helical" evidence="2">
    <location>
        <begin position="251"/>
        <end position="269"/>
    </location>
</feature>